<evidence type="ECO:0008006" key="4">
    <source>
        <dbReference type="Google" id="ProtNLM"/>
    </source>
</evidence>
<protein>
    <recommendedName>
        <fullName evidence="4">Constitutive coactivator of peroxisome proliferator-activated receptor gamma</fullName>
    </recommendedName>
</protein>
<dbReference type="STRING" id="7168.A0A182NGT1"/>
<evidence type="ECO:0000313" key="3">
    <source>
        <dbReference type="Proteomes" id="UP000075884"/>
    </source>
</evidence>
<dbReference type="Proteomes" id="UP000075884">
    <property type="component" value="Unassembled WGS sequence"/>
</dbReference>
<proteinExistence type="inferred from homology"/>
<dbReference type="PANTHER" id="PTHR15976">
    <property type="entry name" value="CONSTITUTIVE COACTIVATOR OF PEROXISOME PROLIFERATOR-ACTIVATED RECEPTOR GAMMA"/>
    <property type="match status" value="1"/>
</dbReference>
<sequence>MGVRYLLYFMERKVQGGTYNVRIDQEIRKAKEKGDSPLIVIDLMALFGMACADKRSLLCGSQVMLAERLIGEFFARLTAAGAELVFFYDGSTVKTKHDTWCSRQNDKYDRMLEILDAFDRRVPLVKVAEQYGRAIPHNTNIELKRVAKLHGKLIVSMHVECDQALAAYATEHKALAVLSHDTDFLIFPGEWQLWSAEHIDQQTLATRAYNRHALLRTLELRWDEIGVWASLAGNDFFTYDELEPFLNNLGQHNQKFYRLASYVRSLPVSKGLDDATVRSILGRVYKNRSMPLDAFEWFRNSINFYKIDKQSYDANPPMDAMTAFLLQADQQFVHTVLNGGSHNCTLLFFDYRTDEFGNYSELIAPIISRIGGIILYHNQHERQHVTVLMKRNHQEPYGFSDIAVTFPSTLTPPHIMELLSPDPDIKAALFERKLQLLSWVCSDDFLAPGLAQEFLALPPSLMLTVVVLYRLRQYGAIRKFEADLLLLIGHQLTTGVFDPTRELHPDRLVARAFRLGFLFQKVYSHFARVARAIGLPREYRPSAPYDGHRFHNQYRIWNSRRVEDEHIAPIADWRLYKRINRT</sequence>
<accession>A0A182NGT1</accession>
<dbReference type="SUPFAM" id="SSF88723">
    <property type="entry name" value="PIN domain-like"/>
    <property type="match status" value="1"/>
</dbReference>
<evidence type="ECO:0000313" key="2">
    <source>
        <dbReference type="EnsemblMetazoa" id="ADIR006854-PA"/>
    </source>
</evidence>
<organism evidence="2 3">
    <name type="scientific">Anopheles dirus</name>
    <dbReference type="NCBI Taxonomy" id="7168"/>
    <lineage>
        <taxon>Eukaryota</taxon>
        <taxon>Metazoa</taxon>
        <taxon>Ecdysozoa</taxon>
        <taxon>Arthropoda</taxon>
        <taxon>Hexapoda</taxon>
        <taxon>Insecta</taxon>
        <taxon>Pterygota</taxon>
        <taxon>Neoptera</taxon>
        <taxon>Endopterygota</taxon>
        <taxon>Diptera</taxon>
        <taxon>Nematocera</taxon>
        <taxon>Culicoidea</taxon>
        <taxon>Culicidae</taxon>
        <taxon>Anophelinae</taxon>
        <taxon>Anopheles</taxon>
    </lineage>
</organism>
<name>A0A182NGT1_9DIPT</name>
<reference evidence="2" key="2">
    <citation type="submission" date="2020-05" db="UniProtKB">
        <authorList>
            <consortium name="EnsemblMetazoa"/>
        </authorList>
    </citation>
    <scope>IDENTIFICATION</scope>
    <source>
        <strain evidence="2">WRAIR2</strain>
    </source>
</reference>
<reference evidence="3" key="1">
    <citation type="submission" date="2013-03" db="EMBL/GenBank/DDBJ databases">
        <title>The Genome Sequence of Anopheles dirus WRAIR2.</title>
        <authorList>
            <consortium name="The Broad Institute Genomics Platform"/>
            <person name="Neafsey D.E."/>
            <person name="Walton C."/>
            <person name="Walker B."/>
            <person name="Young S.K."/>
            <person name="Zeng Q."/>
            <person name="Gargeya S."/>
            <person name="Fitzgerald M."/>
            <person name="Haas B."/>
            <person name="Abouelleil A."/>
            <person name="Allen A.W."/>
            <person name="Alvarado L."/>
            <person name="Arachchi H.M."/>
            <person name="Berlin A.M."/>
            <person name="Chapman S.B."/>
            <person name="Gainer-Dewar J."/>
            <person name="Goldberg J."/>
            <person name="Griggs A."/>
            <person name="Gujja S."/>
            <person name="Hansen M."/>
            <person name="Howarth C."/>
            <person name="Imamovic A."/>
            <person name="Ireland A."/>
            <person name="Larimer J."/>
            <person name="McCowan C."/>
            <person name="Murphy C."/>
            <person name="Pearson M."/>
            <person name="Poon T.W."/>
            <person name="Priest M."/>
            <person name="Roberts A."/>
            <person name="Saif S."/>
            <person name="Shea T."/>
            <person name="Sisk P."/>
            <person name="Sykes S."/>
            <person name="Wortman J."/>
            <person name="Nusbaum C."/>
            <person name="Birren B."/>
        </authorList>
    </citation>
    <scope>NUCLEOTIDE SEQUENCE [LARGE SCALE GENOMIC DNA]</scope>
    <source>
        <strain evidence="3">WRAIR2</strain>
    </source>
</reference>
<dbReference type="VEuPathDB" id="VectorBase:ADIR006854"/>
<evidence type="ECO:0000256" key="1">
    <source>
        <dbReference type="ARBA" id="ARBA00009495"/>
    </source>
</evidence>
<dbReference type="InterPro" id="IPR029060">
    <property type="entry name" value="PIN-like_dom_sf"/>
</dbReference>
<dbReference type="AlphaFoldDB" id="A0A182NGT1"/>
<dbReference type="PANTHER" id="PTHR15976:SF16">
    <property type="entry name" value="ASTEROID DOMAIN-CONTAINING PROTEIN"/>
    <property type="match status" value="1"/>
</dbReference>
<dbReference type="GO" id="GO:0005634">
    <property type="term" value="C:nucleus"/>
    <property type="evidence" value="ECO:0007669"/>
    <property type="project" value="TreeGrafter"/>
</dbReference>
<comment type="similarity">
    <text evidence="1">Belongs to the constitutive coactivator of PPAR-gamma family.</text>
</comment>
<dbReference type="InterPro" id="IPR026784">
    <property type="entry name" value="Coact_PPARg"/>
</dbReference>
<dbReference type="Gene3D" id="3.40.50.1010">
    <property type="entry name" value="5'-nuclease"/>
    <property type="match status" value="1"/>
</dbReference>
<keyword evidence="3" id="KW-1185">Reference proteome</keyword>
<dbReference type="EnsemblMetazoa" id="ADIR006854-RA">
    <property type="protein sequence ID" value="ADIR006854-PA"/>
    <property type="gene ID" value="ADIR006854"/>
</dbReference>